<dbReference type="GeneID" id="10020772"/>
<feature type="transmembrane region" description="Helical" evidence="1">
    <location>
        <begin position="6"/>
        <end position="37"/>
    </location>
</feature>
<organism evidence="2">
    <name type="scientific">Plocamiocolax pulvinatus</name>
    <dbReference type="NCBI Taxonomy" id="35206"/>
    <lineage>
        <taxon>Eukaryota</taxon>
        <taxon>Rhodophyta</taxon>
        <taxon>Florideophyceae</taxon>
        <taxon>Rhodymeniophycidae</taxon>
        <taxon>Plocamiales</taxon>
        <taxon>Plocamiaceae</taxon>
        <taxon>Plocamiocolax</taxon>
    </lineage>
</organism>
<name>E5Q3G4_9FLOR</name>
<reference evidence="2" key="1">
    <citation type="journal article" date="2010" name="Genome Biol. Evol.">
        <title>Red algae lose key mitochondrial genes in response to becoming parasitic.</title>
        <authorList>
            <person name="Hancock L."/>
            <person name="Goff L."/>
            <person name="Lane C."/>
        </authorList>
    </citation>
    <scope>NUCLEOTIDE SEQUENCE</scope>
</reference>
<feature type="transmembrane region" description="Helical" evidence="1">
    <location>
        <begin position="58"/>
        <end position="76"/>
    </location>
</feature>
<sequence length="80" mass="10119">MVIKYLWFIISAFYIYLVYGFIFDIEIFILIISFVWYHIYISLQTILNDYFHIKFIKIIFLLFLRISIFLIIRYFFEFFL</sequence>
<evidence type="ECO:0000313" key="2">
    <source>
        <dbReference type="EMBL" id="ADR03247.1"/>
    </source>
</evidence>
<accession>E5Q3G4</accession>
<evidence type="ECO:0000256" key="1">
    <source>
        <dbReference type="SAM" id="Phobius"/>
    </source>
</evidence>
<protein>
    <submittedName>
        <fullName evidence="2">SdhD</fullName>
    </submittedName>
</protein>
<keyword evidence="2" id="KW-0496">Mitochondrion</keyword>
<proteinExistence type="predicted"/>
<dbReference type="AlphaFoldDB" id="E5Q3G4"/>
<gene>
    <name evidence="2" type="primary">sdhD</name>
    <name evidence="2" type="ORF">PPUL_28</name>
</gene>
<geneLocation type="mitochondrion" evidence="2"/>
<dbReference type="EMBL" id="HQ586061">
    <property type="protein sequence ID" value="ADR03247.1"/>
    <property type="molecule type" value="Genomic_DNA"/>
</dbReference>
<keyword evidence="1" id="KW-0472">Membrane</keyword>
<keyword evidence="1" id="KW-0812">Transmembrane</keyword>
<dbReference type="RefSeq" id="YP_004062231.1">
    <property type="nucleotide sequence ID" value="NC_014773.1"/>
</dbReference>
<keyword evidence="1" id="KW-1133">Transmembrane helix</keyword>